<dbReference type="GO" id="GO:0005634">
    <property type="term" value="C:nucleus"/>
    <property type="evidence" value="ECO:0007669"/>
    <property type="project" value="TreeGrafter"/>
</dbReference>
<proteinExistence type="inferred from homology"/>
<dbReference type="InterPro" id="IPR051334">
    <property type="entry name" value="SRPK"/>
</dbReference>
<keyword evidence="6 9" id="KW-0067">ATP-binding</keyword>
<dbReference type="OrthoDB" id="2649at2759"/>
<comment type="catalytic activity">
    <reaction evidence="7">
        <text>L-threonyl-[protein] + ATP = O-phospho-L-threonyl-[protein] + ADP + H(+)</text>
        <dbReference type="Rhea" id="RHEA:46608"/>
        <dbReference type="Rhea" id="RHEA-COMP:11060"/>
        <dbReference type="Rhea" id="RHEA-COMP:11605"/>
        <dbReference type="ChEBI" id="CHEBI:15378"/>
        <dbReference type="ChEBI" id="CHEBI:30013"/>
        <dbReference type="ChEBI" id="CHEBI:30616"/>
        <dbReference type="ChEBI" id="CHEBI:61977"/>
        <dbReference type="ChEBI" id="CHEBI:456216"/>
        <dbReference type="EC" id="2.7.11.1"/>
    </reaction>
</comment>
<dbReference type="FunFam" id="1.10.510.10:FF:000275">
    <property type="entry name" value="SRSF protein kinase 2 isoform X3"/>
    <property type="match status" value="1"/>
</dbReference>
<keyword evidence="14" id="KW-1185">Reference proteome</keyword>
<dbReference type="GeneID" id="93620613"/>
<evidence type="ECO:0000256" key="8">
    <source>
        <dbReference type="ARBA" id="ARBA00048679"/>
    </source>
</evidence>
<dbReference type="SMART" id="SM00220">
    <property type="entry name" value="S_TKc"/>
    <property type="match status" value="1"/>
</dbReference>
<keyword evidence="3" id="KW-0808">Transferase</keyword>
<evidence type="ECO:0000256" key="7">
    <source>
        <dbReference type="ARBA" id="ARBA00047899"/>
    </source>
</evidence>
<dbReference type="GO" id="GO:0005524">
    <property type="term" value="F:ATP binding"/>
    <property type="evidence" value="ECO:0007669"/>
    <property type="project" value="UniProtKB-UniRule"/>
</dbReference>
<organism evidence="13 14">
    <name type="scientific">Rhizopus delemar (strain RA 99-880 / ATCC MYA-4621 / FGSC 9543 / NRRL 43880)</name>
    <name type="common">Mucormycosis agent</name>
    <name type="synonym">Rhizopus arrhizus var. delemar</name>
    <dbReference type="NCBI Taxonomy" id="246409"/>
    <lineage>
        <taxon>Eukaryota</taxon>
        <taxon>Fungi</taxon>
        <taxon>Fungi incertae sedis</taxon>
        <taxon>Mucoromycota</taxon>
        <taxon>Mucoromycotina</taxon>
        <taxon>Mucoromycetes</taxon>
        <taxon>Mucorales</taxon>
        <taxon>Mucorineae</taxon>
        <taxon>Rhizopodaceae</taxon>
        <taxon>Rhizopus</taxon>
    </lineage>
</organism>
<dbReference type="PROSITE" id="PS00107">
    <property type="entry name" value="PROTEIN_KINASE_ATP"/>
    <property type="match status" value="1"/>
</dbReference>
<evidence type="ECO:0000313" key="13">
    <source>
        <dbReference type="EMBL" id="EIE88937.1"/>
    </source>
</evidence>
<dbReference type="GO" id="GO:0005737">
    <property type="term" value="C:cytoplasm"/>
    <property type="evidence" value="ECO:0007669"/>
    <property type="project" value="TreeGrafter"/>
</dbReference>
<keyword evidence="2 10" id="KW-0723">Serine/threonine-protein kinase</keyword>
<dbReference type="SUPFAM" id="SSF56112">
    <property type="entry name" value="Protein kinase-like (PK-like)"/>
    <property type="match status" value="1"/>
</dbReference>
<reference evidence="13 14" key="1">
    <citation type="journal article" date="2009" name="PLoS Genet.">
        <title>Genomic analysis of the basal lineage fungus Rhizopus oryzae reveals a whole-genome duplication.</title>
        <authorList>
            <person name="Ma L.-J."/>
            <person name="Ibrahim A.S."/>
            <person name="Skory C."/>
            <person name="Grabherr M.G."/>
            <person name="Burger G."/>
            <person name="Butler M."/>
            <person name="Elias M."/>
            <person name="Idnurm A."/>
            <person name="Lang B.F."/>
            <person name="Sone T."/>
            <person name="Abe A."/>
            <person name="Calvo S.E."/>
            <person name="Corrochano L.M."/>
            <person name="Engels R."/>
            <person name="Fu J."/>
            <person name="Hansberg W."/>
            <person name="Kim J.-M."/>
            <person name="Kodira C.D."/>
            <person name="Koehrsen M.J."/>
            <person name="Liu B."/>
            <person name="Miranda-Saavedra D."/>
            <person name="O'Leary S."/>
            <person name="Ortiz-Castellanos L."/>
            <person name="Poulter R."/>
            <person name="Rodriguez-Romero J."/>
            <person name="Ruiz-Herrera J."/>
            <person name="Shen Y.-Q."/>
            <person name="Zeng Q."/>
            <person name="Galagan J."/>
            <person name="Birren B.W."/>
            <person name="Cuomo C.A."/>
            <person name="Wickes B.L."/>
        </authorList>
    </citation>
    <scope>NUCLEOTIDE SEQUENCE [LARGE SCALE GENOMIC DNA]</scope>
    <source>
        <strain evidence="14">RA 99-880 / ATCC MYA-4621 / FGSC 9543 / NRRL 43880</strain>
    </source>
</reference>
<dbReference type="RefSeq" id="XP_067524333.1">
    <property type="nucleotide sequence ID" value="XM_067668232.1"/>
</dbReference>
<dbReference type="Proteomes" id="UP000009138">
    <property type="component" value="Unassembled WGS sequence"/>
</dbReference>
<dbReference type="OMA" id="RIPVLNC"/>
<evidence type="ECO:0000256" key="2">
    <source>
        <dbReference type="ARBA" id="ARBA00022527"/>
    </source>
</evidence>
<comment type="catalytic activity">
    <reaction evidence="8">
        <text>L-seryl-[protein] + ATP = O-phospho-L-seryl-[protein] + ADP + H(+)</text>
        <dbReference type="Rhea" id="RHEA:17989"/>
        <dbReference type="Rhea" id="RHEA-COMP:9863"/>
        <dbReference type="Rhea" id="RHEA-COMP:11604"/>
        <dbReference type="ChEBI" id="CHEBI:15378"/>
        <dbReference type="ChEBI" id="CHEBI:29999"/>
        <dbReference type="ChEBI" id="CHEBI:30616"/>
        <dbReference type="ChEBI" id="CHEBI:83421"/>
        <dbReference type="ChEBI" id="CHEBI:456216"/>
        <dbReference type="EC" id="2.7.11.1"/>
    </reaction>
</comment>
<dbReference type="Gene3D" id="1.10.510.10">
    <property type="entry name" value="Transferase(Phosphotransferase) domain 1"/>
    <property type="match status" value="2"/>
</dbReference>
<dbReference type="GO" id="GO:0000245">
    <property type="term" value="P:spliceosomal complex assembly"/>
    <property type="evidence" value="ECO:0007669"/>
    <property type="project" value="TreeGrafter"/>
</dbReference>
<feature type="domain" description="Protein kinase" evidence="12">
    <location>
        <begin position="46"/>
        <end position="406"/>
    </location>
</feature>
<feature type="binding site" evidence="9">
    <location>
        <position position="75"/>
    </location>
    <ligand>
        <name>ATP</name>
        <dbReference type="ChEBI" id="CHEBI:30616"/>
    </ligand>
</feature>
<dbReference type="EMBL" id="CH476743">
    <property type="protein sequence ID" value="EIE88937.1"/>
    <property type="molecule type" value="Genomic_DNA"/>
</dbReference>
<accession>I1CKF7</accession>
<dbReference type="FunFam" id="3.30.200.20:FF:000770">
    <property type="entry name" value="SRSF protein kinase 2"/>
    <property type="match status" value="1"/>
</dbReference>
<sequence>MSNSGSESDYSDVESIQSDEEEYVEDYKKGGYHPVQLGDRFDNGRYIICRKLGWGHFSTVWLAFDTLQDRHVALKIVKSAHRYTESALEEIKLLESVRSTNSASKGWQHVAQLLNYFWHEGPHGKHACMTFEVLGESLLSLMKRYNYKGIPQPIVKRIAKQVLEGLDYLHRECGIVHTDLKPENVLVWIPDIEEYLRKETADVLRGEYKEQPKSLLENVDTTGMSKNRKKRLKKKLKKQQQQQQSQNEDGVDEIEGKMQQLKVSHKVMSSSVLDFAAIISEKNKEKDAFSDIVVKIADLGEFLFDPRAGSKYNKDDDHLAQILELLRTVPRALTTGGEFSREFFDRSGKLKHIKKLRYRRLRDVLHDTFLVPPEDADAISAFLLPMLEMDITKRASASQMLENEWLKDV</sequence>
<dbReference type="Gene3D" id="3.30.200.20">
    <property type="entry name" value="Phosphorylase Kinase, domain 1"/>
    <property type="match status" value="1"/>
</dbReference>
<keyword evidence="5" id="KW-0418">Kinase</keyword>
<gene>
    <name evidence="13" type="ORF">RO3G_13648</name>
</gene>
<comment type="similarity">
    <text evidence="10">Belongs to the protein kinase superfamily.</text>
</comment>
<dbReference type="PROSITE" id="PS50011">
    <property type="entry name" value="PROTEIN_KINASE_DOM"/>
    <property type="match status" value="1"/>
</dbReference>
<dbReference type="InterPro" id="IPR008271">
    <property type="entry name" value="Ser/Thr_kinase_AS"/>
</dbReference>
<name>I1CKF7_RHIO9</name>
<dbReference type="GO" id="GO:0004674">
    <property type="term" value="F:protein serine/threonine kinase activity"/>
    <property type="evidence" value="ECO:0007669"/>
    <property type="project" value="UniProtKB-KW"/>
</dbReference>
<feature type="compositionally biased region" description="Basic residues" evidence="11">
    <location>
        <begin position="226"/>
        <end position="238"/>
    </location>
</feature>
<evidence type="ECO:0000256" key="11">
    <source>
        <dbReference type="SAM" id="MobiDB-lite"/>
    </source>
</evidence>
<dbReference type="GO" id="GO:0050684">
    <property type="term" value="P:regulation of mRNA processing"/>
    <property type="evidence" value="ECO:0007669"/>
    <property type="project" value="TreeGrafter"/>
</dbReference>
<dbReference type="InterPro" id="IPR017441">
    <property type="entry name" value="Protein_kinase_ATP_BS"/>
</dbReference>
<dbReference type="EC" id="2.7.11.1" evidence="1"/>
<evidence type="ECO:0000313" key="14">
    <source>
        <dbReference type="Proteomes" id="UP000009138"/>
    </source>
</evidence>
<protein>
    <recommendedName>
        <fullName evidence="1">non-specific serine/threonine protein kinase</fullName>
        <ecNumber evidence="1">2.7.11.1</ecNumber>
    </recommendedName>
</protein>
<dbReference type="PANTHER" id="PTHR47634">
    <property type="entry name" value="PROTEIN KINASE DOMAIN-CONTAINING PROTEIN-RELATED"/>
    <property type="match status" value="1"/>
</dbReference>
<dbReference type="InterPro" id="IPR000719">
    <property type="entry name" value="Prot_kinase_dom"/>
</dbReference>
<evidence type="ECO:0000256" key="6">
    <source>
        <dbReference type="ARBA" id="ARBA00022840"/>
    </source>
</evidence>
<dbReference type="PANTHER" id="PTHR47634:SF9">
    <property type="entry name" value="PROTEIN KINASE DOMAIN-CONTAINING PROTEIN-RELATED"/>
    <property type="match status" value="1"/>
</dbReference>
<dbReference type="InParanoid" id="I1CKF7"/>
<evidence type="ECO:0000256" key="4">
    <source>
        <dbReference type="ARBA" id="ARBA00022741"/>
    </source>
</evidence>
<evidence type="ECO:0000259" key="12">
    <source>
        <dbReference type="PROSITE" id="PS50011"/>
    </source>
</evidence>
<dbReference type="InterPro" id="IPR011009">
    <property type="entry name" value="Kinase-like_dom_sf"/>
</dbReference>
<dbReference type="VEuPathDB" id="FungiDB:RO3G_13648"/>
<dbReference type="eggNOG" id="KOG1290">
    <property type="taxonomic scope" value="Eukaryota"/>
</dbReference>
<keyword evidence="4 9" id="KW-0547">Nucleotide-binding</keyword>
<evidence type="ECO:0000256" key="3">
    <source>
        <dbReference type="ARBA" id="ARBA00022679"/>
    </source>
</evidence>
<feature type="region of interest" description="Disordered" evidence="11">
    <location>
        <begin position="215"/>
        <end position="253"/>
    </location>
</feature>
<dbReference type="AlphaFoldDB" id="I1CKF7"/>
<evidence type="ECO:0000256" key="1">
    <source>
        <dbReference type="ARBA" id="ARBA00012513"/>
    </source>
</evidence>
<dbReference type="STRING" id="246409.I1CKF7"/>
<evidence type="ECO:0000256" key="9">
    <source>
        <dbReference type="PROSITE-ProRule" id="PRU10141"/>
    </source>
</evidence>
<dbReference type="Pfam" id="PF00069">
    <property type="entry name" value="Pkinase"/>
    <property type="match status" value="1"/>
</dbReference>
<dbReference type="PROSITE" id="PS00108">
    <property type="entry name" value="PROTEIN_KINASE_ST"/>
    <property type="match status" value="1"/>
</dbReference>
<evidence type="ECO:0000256" key="10">
    <source>
        <dbReference type="RuleBase" id="RU000304"/>
    </source>
</evidence>
<evidence type="ECO:0000256" key="5">
    <source>
        <dbReference type="ARBA" id="ARBA00022777"/>
    </source>
</evidence>